<dbReference type="OrthoDB" id="9771859at2"/>
<evidence type="ECO:0000256" key="6">
    <source>
        <dbReference type="ARBA" id="ARBA00022777"/>
    </source>
</evidence>
<dbReference type="PANTHER" id="PTHR21060">
    <property type="entry name" value="ACETATE KINASE"/>
    <property type="match status" value="1"/>
</dbReference>
<evidence type="ECO:0000313" key="12">
    <source>
        <dbReference type="Proteomes" id="UP000183954"/>
    </source>
</evidence>
<dbReference type="PROSITE" id="PS01075">
    <property type="entry name" value="ACETATE_KINASE_1"/>
    <property type="match status" value="1"/>
</dbReference>
<dbReference type="PANTHER" id="PTHR21060:SF3">
    <property type="entry name" value="BUTYRATE KINASE 2-RELATED"/>
    <property type="match status" value="1"/>
</dbReference>
<dbReference type="InterPro" id="IPR011245">
    <property type="entry name" value="Butyrate_kin"/>
</dbReference>
<dbReference type="HAMAP" id="MF_00542">
    <property type="entry name" value="Butyrate_kinase"/>
    <property type="match status" value="1"/>
</dbReference>
<dbReference type="CDD" id="cd24011">
    <property type="entry name" value="ASKHA_NBD_BK"/>
    <property type="match status" value="1"/>
</dbReference>
<dbReference type="PIRSF" id="PIRSF036458">
    <property type="entry name" value="Butyrate_kin"/>
    <property type="match status" value="1"/>
</dbReference>
<keyword evidence="12" id="KW-1185">Reference proteome</keyword>
<comment type="subcellular location">
    <subcellularLocation>
        <location evidence="1 9">Cytoplasm</location>
    </subcellularLocation>
</comment>
<dbReference type="RefSeq" id="WP_073032623.1">
    <property type="nucleotide sequence ID" value="NZ_FQXJ01000026.1"/>
</dbReference>
<dbReference type="GO" id="GO:0005737">
    <property type="term" value="C:cytoplasm"/>
    <property type="evidence" value="ECO:0007669"/>
    <property type="project" value="UniProtKB-SubCell"/>
</dbReference>
<keyword evidence="7 9" id="KW-0067">ATP-binding</keyword>
<evidence type="ECO:0000256" key="7">
    <source>
        <dbReference type="ARBA" id="ARBA00022840"/>
    </source>
</evidence>
<evidence type="ECO:0000256" key="4">
    <source>
        <dbReference type="ARBA" id="ARBA00022679"/>
    </source>
</evidence>
<evidence type="ECO:0000256" key="5">
    <source>
        <dbReference type="ARBA" id="ARBA00022741"/>
    </source>
</evidence>
<keyword evidence="3 9" id="KW-0963">Cytoplasm</keyword>
<dbReference type="Proteomes" id="UP000183954">
    <property type="component" value="Unassembled WGS sequence"/>
</dbReference>
<dbReference type="InterPro" id="IPR043129">
    <property type="entry name" value="ATPase_NBD"/>
</dbReference>
<comment type="catalytic activity">
    <reaction evidence="8 9">
        <text>butanoate + ATP = butanoyl phosphate + ADP</text>
        <dbReference type="Rhea" id="RHEA:13585"/>
        <dbReference type="ChEBI" id="CHEBI:17968"/>
        <dbReference type="ChEBI" id="CHEBI:30616"/>
        <dbReference type="ChEBI" id="CHEBI:58079"/>
        <dbReference type="ChEBI" id="CHEBI:456216"/>
        <dbReference type="EC" id="2.7.2.7"/>
    </reaction>
</comment>
<dbReference type="PROSITE" id="PS01076">
    <property type="entry name" value="ACETATE_KINASE_2"/>
    <property type="match status" value="1"/>
</dbReference>
<evidence type="ECO:0000313" key="11">
    <source>
        <dbReference type="EMBL" id="SHI81055.1"/>
    </source>
</evidence>
<dbReference type="SUPFAM" id="SSF53067">
    <property type="entry name" value="Actin-like ATPase domain"/>
    <property type="match status" value="2"/>
</dbReference>
<dbReference type="InterPro" id="IPR000890">
    <property type="entry name" value="Aliphatic_acid_kin_short-chain"/>
</dbReference>
<dbReference type="GO" id="GO:0006083">
    <property type="term" value="P:acetate metabolic process"/>
    <property type="evidence" value="ECO:0007669"/>
    <property type="project" value="TreeGrafter"/>
</dbReference>
<evidence type="ECO:0000256" key="1">
    <source>
        <dbReference type="ARBA" id="ARBA00004496"/>
    </source>
</evidence>
<dbReference type="AlphaFoldDB" id="A0A1M6E6K7"/>
<dbReference type="NCBIfam" id="NF002834">
    <property type="entry name" value="PRK03011.1-5"/>
    <property type="match status" value="1"/>
</dbReference>
<dbReference type="EC" id="2.7.2.7" evidence="9"/>
<dbReference type="NCBIfam" id="TIGR02707">
    <property type="entry name" value="butyr_kinase"/>
    <property type="match status" value="1"/>
</dbReference>
<dbReference type="GO" id="GO:0047761">
    <property type="term" value="F:butyrate kinase activity"/>
    <property type="evidence" value="ECO:0007669"/>
    <property type="project" value="UniProtKB-UniRule"/>
</dbReference>
<dbReference type="PRINTS" id="PR00471">
    <property type="entry name" value="ACETATEKNASE"/>
</dbReference>
<dbReference type="GO" id="GO:0008776">
    <property type="term" value="F:acetate kinase activity"/>
    <property type="evidence" value="ECO:0007669"/>
    <property type="project" value="TreeGrafter"/>
</dbReference>
<comment type="similarity">
    <text evidence="2 9 10">Belongs to the acetokinase family.</text>
</comment>
<organism evidence="11 12">
    <name type="scientific">Desulfosporosinus lacus DSM 15449</name>
    <dbReference type="NCBI Taxonomy" id="1121420"/>
    <lineage>
        <taxon>Bacteria</taxon>
        <taxon>Bacillati</taxon>
        <taxon>Bacillota</taxon>
        <taxon>Clostridia</taxon>
        <taxon>Eubacteriales</taxon>
        <taxon>Desulfitobacteriaceae</taxon>
        <taxon>Desulfosporosinus</taxon>
    </lineage>
</organism>
<name>A0A1M6E6K7_9FIRM</name>
<protein>
    <recommendedName>
        <fullName evidence="9">Probable butyrate kinase</fullName>
        <shortName evidence="9">BK</shortName>
        <ecNumber evidence="9">2.7.2.7</ecNumber>
    </recommendedName>
    <alternativeName>
        <fullName evidence="9">Branched-chain carboxylic acid kinase</fullName>
    </alternativeName>
</protein>
<keyword evidence="4 9" id="KW-0808">Transferase</keyword>
<reference evidence="12" key="1">
    <citation type="submission" date="2016-11" db="EMBL/GenBank/DDBJ databases">
        <authorList>
            <person name="Varghese N."/>
            <person name="Submissions S."/>
        </authorList>
    </citation>
    <scope>NUCLEOTIDE SEQUENCE [LARGE SCALE GENOMIC DNA]</scope>
    <source>
        <strain evidence="12">DSM 15449</strain>
    </source>
</reference>
<evidence type="ECO:0000256" key="8">
    <source>
        <dbReference type="ARBA" id="ARBA00048596"/>
    </source>
</evidence>
<evidence type="ECO:0000256" key="2">
    <source>
        <dbReference type="ARBA" id="ARBA00008748"/>
    </source>
</evidence>
<dbReference type="STRING" id="1121420.SAMN02746098_04679"/>
<dbReference type="InterPro" id="IPR023865">
    <property type="entry name" value="Aliphatic_acid_kinase_CS"/>
</dbReference>
<keyword evidence="6 9" id="KW-0418">Kinase</keyword>
<evidence type="ECO:0000256" key="3">
    <source>
        <dbReference type="ARBA" id="ARBA00022490"/>
    </source>
</evidence>
<evidence type="ECO:0000256" key="9">
    <source>
        <dbReference type="HAMAP-Rule" id="MF_00542"/>
    </source>
</evidence>
<dbReference type="GO" id="GO:0005524">
    <property type="term" value="F:ATP binding"/>
    <property type="evidence" value="ECO:0007669"/>
    <property type="project" value="UniProtKB-KW"/>
</dbReference>
<gene>
    <name evidence="9" type="primary">buk</name>
    <name evidence="11" type="ORF">SAMN02746098_04679</name>
</gene>
<dbReference type="Pfam" id="PF00871">
    <property type="entry name" value="Acetate_kinase"/>
    <property type="match status" value="1"/>
</dbReference>
<dbReference type="Gene3D" id="3.30.420.40">
    <property type="match status" value="2"/>
</dbReference>
<sequence>MKQYKILTINFGSTSSKLAYYVNEECKLKTSLDHSVQELSVFGDVLEQDGYRRAAIEEFLKDNGLNFNEMDVVAARGGHTKPLEGGVYKIDENMLEQQASGLYGRHACDVGSKIAYKMAEGTNVLPVVVDPPVTDEFIEEARLSGHPELPRESRFHALNHRATGKRFAHDTGKKYEDLNLIVAHMGGGITVAAHRKGKMIDATNGIDGDGPFSTNRTGGLPVGSLVNLCFSGRYSHKEIKKMLNGEGGLTAYLKENDVRTVEEKAAEDSYFALCLEGMIYQTCKEIAAMGAVLEGNVDAVIITGGIANSKKITERMKERIGFVAPVIFYPGENEMDALALGALEVLKGNEPLKAVSV</sequence>
<evidence type="ECO:0000256" key="10">
    <source>
        <dbReference type="RuleBase" id="RU003835"/>
    </source>
</evidence>
<proteinExistence type="inferred from homology"/>
<keyword evidence="5 9" id="KW-0547">Nucleotide-binding</keyword>
<dbReference type="EMBL" id="FQXJ01000026">
    <property type="protein sequence ID" value="SHI81055.1"/>
    <property type="molecule type" value="Genomic_DNA"/>
</dbReference>
<accession>A0A1M6E6K7</accession>